<dbReference type="InterPro" id="IPR012724">
    <property type="entry name" value="DnaJ"/>
</dbReference>
<dbReference type="GO" id="GO:0005524">
    <property type="term" value="F:ATP binding"/>
    <property type="evidence" value="ECO:0007669"/>
    <property type="project" value="InterPro"/>
</dbReference>
<feature type="repeat" description="CXXCXGXG motif" evidence="11">
    <location>
        <begin position="166"/>
        <end position="173"/>
    </location>
</feature>
<feature type="binding site" evidence="11">
    <location>
        <position position="192"/>
    </location>
    <ligand>
        <name>Zn(2+)</name>
        <dbReference type="ChEBI" id="CHEBI:29105"/>
        <label>2</label>
    </ligand>
</feature>
<evidence type="ECO:0000259" key="14">
    <source>
        <dbReference type="PROSITE" id="PS51188"/>
    </source>
</evidence>
<evidence type="ECO:0000256" key="4">
    <source>
        <dbReference type="ARBA" id="ARBA00022737"/>
    </source>
</evidence>
<dbReference type="SUPFAM" id="SSF49493">
    <property type="entry name" value="HSP40/DnaJ peptide-binding domain"/>
    <property type="match status" value="2"/>
</dbReference>
<evidence type="ECO:0000256" key="1">
    <source>
        <dbReference type="ARBA" id="ARBA00022490"/>
    </source>
</evidence>
<comment type="similarity">
    <text evidence="9 11">Belongs to the DnaJ family.</text>
</comment>
<feature type="binding site" evidence="11">
    <location>
        <position position="152"/>
    </location>
    <ligand>
        <name>Zn(2+)</name>
        <dbReference type="ChEBI" id="CHEBI:29105"/>
        <label>1</label>
    </ligand>
</feature>
<feature type="repeat" description="CXXCXGXG motif" evidence="11">
    <location>
        <begin position="149"/>
        <end position="156"/>
    </location>
</feature>
<feature type="zinc finger region" description="CR-type" evidence="12">
    <location>
        <begin position="136"/>
        <end position="218"/>
    </location>
</feature>
<dbReference type="Gene3D" id="2.10.230.10">
    <property type="entry name" value="Heat shock protein DnaJ, cysteine-rich domain"/>
    <property type="match status" value="1"/>
</dbReference>
<dbReference type="Proteomes" id="UP000178951">
    <property type="component" value="Unassembled WGS sequence"/>
</dbReference>
<comment type="subcellular location">
    <subcellularLocation>
        <location evidence="11">Cytoplasm</location>
    </subcellularLocation>
</comment>
<dbReference type="InterPro" id="IPR002939">
    <property type="entry name" value="DnaJ_C"/>
</dbReference>
<dbReference type="AlphaFoldDB" id="A0A1F4TRV9"/>
<dbReference type="PANTHER" id="PTHR43096">
    <property type="entry name" value="DNAJ HOMOLOG 1, MITOCHONDRIAL-RELATED"/>
    <property type="match status" value="1"/>
</dbReference>
<dbReference type="InterPro" id="IPR001305">
    <property type="entry name" value="HSP_DnaJ_Cys-rich_dom"/>
</dbReference>
<keyword evidence="3 11" id="KW-0479">Metal-binding</keyword>
<dbReference type="GO" id="GO:0009408">
    <property type="term" value="P:response to heat"/>
    <property type="evidence" value="ECO:0007669"/>
    <property type="project" value="InterPro"/>
</dbReference>
<keyword evidence="5 11" id="KW-0863">Zinc-finger</keyword>
<dbReference type="FunFam" id="2.60.260.20:FF:000005">
    <property type="entry name" value="Chaperone protein dnaJ 1, mitochondrial"/>
    <property type="match status" value="1"/>
</dbReference>
<evidence type="ECO:0000256" key="6">
    <source>
        <dbReference type="ARBA" id="ARBA00022833"/>
    </source>
</evidence>
<dbReference type="CDD" id="cd10719">
    <property type="entry name" value="DnaJ_zf"/>
    <property type="match status" value="1"/>
</dbReference>
<comment type="subunit">
    <text evidence="11">Homodimer.</text>
</comment>
<dbReference type="FunFam" id="2.10.230.10:FF:000002">
    <property type="entry name" value="Molecular chaperone DnaJ"/>
    <property type="match status" value="1"/>
</dbReference>
<dbReference type="InterPro" id="IPR036869">
    <property type="entry name" value="J_dom_sf"/>
</dbReference>
<dbReference type="Gene3D" id="1.10.287.110">
    <property type="entry name" value="DnaJ domain"/>
    <property type="match status" value="1"/>
</dbReference>
<protein>
    <recommendedName>
        <fullName evidence="10 11">Chaperone protein DnaJ</fullName>
    </recommendedName>
</protein>
<dbReference type="InterPro" id="IPR008971">
    <property type="entry name" value="HSP40/DnaJ_pept-bd"/>
</dbReference>
<accession>A0A1F4TRV9</accession>
<dbReference type="GO" id="GO:0042026">
    <property type="term" value="P:protein refolding"/>
    <property type="evidence" value="ECO:0007669"/>
    <property type="project" value="TreeGrafter"/>
</dbReference>
<dbReference type="Pfam" id="PF01556">
    <property type="entry name" value="DnaJ_C"/>
    <property type="match status" value="1"/>
</dbReference>
<feature type="domain" description="CR-type" evidence="14">
    <location>
        <begin position="136"/>
        <end position="218"/>
    </location>
</feature>
<keyword evidence="4 11" id="KW-0677">Repeat</keyword>
<feature type="binding site" evidence="11">
    <location>
        <position position="195"/>
    </location>
    <ligand>
        <name>Zn(2+)</name>
        <dbReference type="ChEBI" id="CHEBI:29105"/>
        <label>2</label>
    </ligand>
</feature>
<evidence type="ECO:0000256" key="3">
    <source>
        <dbReference type="ARBA" id="ARBA00022723"/>
    </source>
</evidence>
<dbReference type="Gene3D" id="2.60.260.20">
    <property type="entry name" value="Urease metallochaperone UreE, N-terminal domain"/>
    <property type="match status" value="2"/>
</dbReference>
<comment type="cofactor">
    <cofactor evidence="11">
        <name>Zn(2+)</name>
        <dbReference type="ChEBI" id="CHEBI:29105"/>
    </cofactor>
    <text evidence="11">Binds 2 Zn(2+) ions per monomer.</text>
</comment>
<dbReference type="PROSITE" id="PS51188">
    <property type="entry name" value="ZF_CR"/>
    <property type="match status" value="1"/>
</dbReference>
<evidence type="ECO:0000256" key="5">
    <source>
        <dbReference type="ARBA" id="ARBA00022771"/>
    </source>
</evidence>
<dbReference type="GO" id="GO:0051082">
    <property type="term" value="F:unfolded protein binding"/>
    <property type="evidence" value="ECO:0007669"/>
    <property type="project" value="UniProtKB-UniRule"/>
</dbReference>
<dbReference type="SUPFAM" id="SSF46565">
    <property type="entry name" value="Chaperone J-domain"/>
    <property type="match status" value="1"/>
</dbReference>
<evidence type="ECO:0000256" key="10">
    <source>
        <dbReference type="ARBA" id="ARBA00067609"/>
    </source>
</evidence>
<feature type="binding site" evidence="11">
    <location>
        <position position="149"/>
    </location>
    <ligand>
        <name>Zn(2+)</name>
        <dbReference type="ChEBI" id="CHEBI:29105"/>
        <label>1</label>
    </ligand>
</feature>
<keyword evidence="1 11" id="KW-0963">Cytoplasm</keyword>
<proteinExistence type="inferred from homology"/>
<dbReference type="GO" id="GO:0006260">
    <property type="term" value="P:DNA replication"/>
    <property type="evidence" value="ECO:0007669"/>
    <property type="project" value="UniProtKB-KW"/>
</dbReference>
<organism evidence="15 16">
    <name type="scientific">candidate division WOR-1 bacterium RIFOXYB2_FULL_48_7</name>
    <dbReference type="NCBI Taxonomy" id="1802583"/>
    <lineage>
        <taxon>Bacteria</taxon>
        <taxon>Bacillati</taxon>
        <taxon>Saganbacteria</taxon>
    </lineage>
</organism>
<dbReference type="SMART" id="SM00271">
    <property type="entry name" value="DnaJ"/>
    <property type="match status" value="1"/>
</dbReference>
<evidence type="ECO:0000313" key="15">
    <source>
        <dbReference type="EMBL" id="OGC35377.1"/>
    </source>
</evidence>
<feature type="repeat" description="CXXCXGXG motif" evidence="11">
    <location>
        <begin position="206"/>
        <end position="213"/>
    </location>
</feature>
<evidence type="ECO:0000256" key="11">
    <source>
        <dbReference type="HAMAP-Rule" id="MF_01152"/>
    </source>
</evidence>
<dbReference type="Pfam" id="PF00226">
    <property type="entry name" value="DnaJ"/>
    <property type="match status" value="1"/>
</dbReference>
<gene>
    <name evidence="11" type="primary">dnaJ</name>
    <name evidence="15" type="ORF">A2311_03450</name>
</gene>
<feature type="binding site" evidence="11">
    <location>
        <position position="209"/>
    </location>
    <ligand>
        <name>Zn(2+)</name>
        <dbReference type="ChEBI" id="CHEBI:29105"/>
        <label>1</label>
    </ligand>
</feature>
<comment type="function">
    <text evidence="11">Participates actively in the response to hyperosmotic and heat shock by preventing the aggregation of stress-denatured proteins and by disaggregating proteins, also in an autonomous, DnaK-independent fashion. Unfolded proteins bind initially to DnaJ; upon interaction with the DnaJ-bound protein, DnaK hydrolyzes its bound ATP, resulting in the formation of a stable complex. GrpE releases ADP from DnaK; ATP binding to DnaK triggers the release of the substrate protein, thus completing the reaction cycle. Several rounds of ATP-dependent interactions between DnaJ, DnaK and GrpE are required for fully efficient folding. Also involved, together with DnaK and GrpE, in the DNA replication of plasmids through activation of initiation proteins.</text>
</comment>
<comment type="caution">
    <text evidence="15">The sequence shown here is derived from an EMBL/GenBank/DDBJ whole genome shotgun (WGS) entry which is preliminary data.</text>
</comment>
<dbReference type="Pfam" id="PF00684">
    <property type="entry name" value="DnaJ_CXXCXGXG"/>
    <property type="match status" value="1"/>
</dbReference>
<dbReference type="InterPro" id="IPR001623">
    <property type="entry name" value="DnaJ_domain"/>
</dbReference>
<sequence length="358" mass="39237">MKRDYYETLGVAKGASQDEIKKAYRNLARKYHPDVNKEHGAADKFKEINEAYQILSDPNKRSQYDYYGQAGQTGGGFGGFDYSGTQGGFESFGDFGDLFDMFFGGQQRGAARRGGPERGEDLRMQINLNLHDVLHGLEKELEVPHLVACTICKGSGAKPGTTPIKCSTCQGSGQVKRTQRTMLGAFTQVTPCPTCHGSGEMVKTPCSNCSGSGREKKKHVIKVKVPAGIESGHSLRVSGAGNAGLKGGPAGDLYVLVNVEPHPHFNRDGNNLYYRTQISFLQAILGDEIKIPTLEGDSILKIPSGTQPNTNFKIKERGLPQLNHREKGSLYVLVEVQIPTKLTREQEKLLRNYRDVTA</sequence>
<feature type="binding site" evidence="11">
    <location>
        <position position="206"/>
    </location>
    <ligand>
        <name>Zn(2+)</name>
        <dbReference type="ChEBI" id="CHEBI:29105"/>
        <label>1</label>
    </ligand>
</feature>
<dbReference type="CDD" id="cd06257">
    <property type="entry name" value="DnaJ"/>
    <property type="match status" value="1"/>
</dbReference>
<dbReference type="PANTHER" id="PTHR43096:SF10">
    <property type="entry name" value="CHAPERONE PROTEIN DNAJ A6, CHLOROPLASTIC"/>
    <property type="match status" value="1"/>
</dbReference>
<dbReference type="STRING" id="1802583.A2311_03450"/>
<evidence type="ECO:0000256" key="7">
    <source>
        <dbReference type="ARBA" id="ARBA00023016"/>
    </source>
</evidence>
<keyword evidence="2 11" id="KW-0235">DNA replication</keyword>
<dbReference type="CDD" id="cd10747">
    <property type="entry name" value="DnaJ_C"/>
    <property type="match status" value="1"/>
</dbReference>
<evidence type="ECO:0000259" key="13">
    <source>
        <dbReference type="PROSITE" id="PS50076"/>
    </source>
</evidence>
<dbReference type="InterPro" id="IPR036410">
    <property type="entry name" value="HSP_DnaJ_Cys-rich_dom_sf"/>
</dbReference>
<dbReference type="PROSITE" id="PS00636">
    <property type="entry name" value="DNAJ_1"/>
    <property type="match status" value="1"/>
</dbReference>
<evidence type="ECO:0000256" key="8">
    <source>
        <dbReference type="ARBA" id="ARBA00023186"/>
    </source>
</evidence>
<dbReference type="GO" id="GO:0008270">
    <property type="term" value="F:zinc ion binding"/>
    <property type="evidence" value="ECO:0007669"/>
    <property type="project" value="UniProtKB-UniRule"/>
</dbReference>
<name>A0A1F4TRV9_UNCSA</name>
<feature type="repeat" description="CXXCXGXG motif" evidence="11">
    <location>
        <begin position="192"/>
        <end position="199"/>
    </location>
</feature>
<dbReference type="GO" id="GO:0005737">
    <property type="term" value="C:cytoplasm"/>
    <property type="evidence" value="ECO:0007669"/>
    <property type="project" value="UniProtKB-SubCell"/>
</dbReference>
<comment type="domain">
    <text evidence="11">The J domain is necessary and sufficient to stimulate DnaK ATPase activity. Zinc center 1 plays an important role in the autonomous, DnaK-independent chaperone activity of DnaJ. Zinc center 2 is essential for interaction with DnaK and for DnaJ activity.</text>
</comment>
<keyword evidence="8 11" id="KW-0143">Chaperone</keyword>
<dbReference type="GO" id="GO:0031072">
    <property type="term" value="F:heat shock protein binding"/>
    <property type="evidence" value="ECO:0007669"/>
    <property type="project" value="InterPro"/>
</dbReference>
<feature type="binding site" evidence="11">
    <location>
        <position position="166"/>
    </location>
    <ligand>
        <name>Zn(2+)</name>
        <dbReference type="ChEBI" id="CHEBI:29105"/>
        <label>2</label>
    </ligand>
</feature>
<dbReference type="NCBIfam" id="NF008035">
    <property type="entry name" value="PRK10767.1"/>
    <property type="match status" value="1"/>
</dbReference>
<dbReference type="NCBIfam" id="TIGR02349">
    <property type="entry name" value="DnaJ_bact"/>
    <property type="match status" value="1"/>
</dbReference>
<evidence type="ECO:0000313" key="16">
    <source>
        <dbReference type="Proteomes" id="UP000178951"/>
    </source>
</evidence>
<dbReference type="FunFam" id="1.10.287.110:FF:000031">
    <property type="entry name" value="Molecular chaperone DnaJ"/>
    <property type="match status" value="1"/>
</dbReference>
<dbReference type="EMBL" id="MEUF01000029">
    <property type="protein sequence ID" value="OGC35377.1"/>
    <property type="molecule type" value="Genomic_DNA"/>
</dbReference>
<reference evidence="15 16" key="1">
    <citation type="journal article" date="2016" name="Nat. Commun.">
        <title>Thousands of microbial genomes shed light on interconnected biogeochemical processes in an aquifer system.</title>
        <authorList>
            <person name="Anantharaman K."/>
            <person name="Brown C.T."/>
            <person name="Hug L.A."/>
            <person name="Sharon I."/>
            <person name="Castelle C.J."/>
            <person name="Probst A.J."/>
            <person name="Thomas B.C."/>
            <person name="Singh A."/>
            <person name="Wilkins M.J."/>
            <person name="Karaoz U."/>
            <person name="Brodie E.L."/>
            <person name="Williams K.H."/>
            <person name="Hubbard S.S."/>
            <person name="Banfield J.F."/>
        </authorList>
    </citation>
    <scope>NUCLEOTIDE SEQUENCE [LARGE SCALE GENOMIC DNA]</scope>
</reference>
<dbReference type="InterPro" id="IPR018253">
    <property type="entry name" value="DnaJ_domain_CS"/>
</dbReference>
<evidence type="ECO:0000256" key="2">
    <source>
        <dbReference type="ARBA" id="ARBA00022705"/>
    </source>
</evidence>
<dbReference type="PRINTS" id="PR00625">
    <property type="entry name" value="JDOMAIN"/>
</dbReference>
<feature type="binding site" evidence="11">
    <location>
        <position position="169"/>
    </location>
    <ligand>
        <name>Zn(2+)</name>
        <dbReference type="ChEBI" id="CHEBI:29105"/>
        <label>2</label>
    </ligand>
</feature>
<evidence type="ECO:0000256" key="12">
    <source>
        <dbReference type="PROSITE-ProRule" id="PRU00546"/>
    </source>
</evidence>
<keyword evidence="7 11" id="KW-0346">Stress response</keyword>
<feature type="domain" description="J" evidence="13">
    <location>
        <begin position="4"/>
        <end position="68"/>
    </location>
</feature>
<keyword evidence="6 11" id="KW-0862">Zinc</keyword>
<dbReference type="SUPFAM" id="SSF57938">
    <property type="entry name" value="DnaJ/Hsp40 cysteine-rich domain"/>
    <property type="match status" value="1"/>
</dbReference>
<evidence type="ECO:0000256" key="9">
    <source>
        <dbReference type="ARBA" id="ARBA00061004"/>
    </source>
</evidence>
<dbReference type="HAMAP" id="MF_01152">
    <property type="entry name" value="DnaJ"/>
    <property type="match status" value="1"/>
</dbReference>
<dbReference type="PROSITE" id="PS50076">
    <property type="entry name" value="DNAJ_2"/>
    <property type="match status" value="1"/>
</dbReference>